<keyword evidence="11" id="KW-1185">Reference proteome</keyword>
<evidence type="ECO:0000256" key="8">
    <source>
        <dbReference type="SAM" id="SignalP"/>
    </source>
</evidence>
<dbReference type="EMBL" id="CP053452">
    <property type="protein sequence ID" value="QJW99809.1"/>
    <property type="molecule type" value="Genomic_DNA"/>
</dbReference>
<dbReference type="InterPro" id="IPR047217">
    <property type="entry name" value="S49_SppA_67K_type_N"/>
</dbReference>
<protein>
    <submittedName>
        <fullName evidence="10">Signal peptide peptidase SppA (Protease 4)</fullName>
    </submittedName>
</protein>
<dbReference type="Gene3D" id="3.90.226.10">
    <property type="entry name" value="2-enoyl-CoA Hydratase, Chain A, domain 1"/>
    <property type="match status" value="2"/>
</dbReference>
<evidence type="ECO:0000313" key="10">
    <source>
        <dbReference type="EMBL" id="QJW99809.1"/>
    </source>
</evidence>
<dbReference type="PANTHER" id="PTHR33209:SF1">
    <property type="entry name" value="PEPTIDASE S49 DOMAIN-CONTAINING PROTEIN"/>
    <property type="match status" value="1"/>
</dbReference>
<evidence type="ECO:0000256" key="4">
    <source>
        <dbReference type="ARBA" id="ARBA00022801"/>
    </source>
</evidence>
<comment type="similarity">
    <text evidence="2">Belongs to the peptidase S49 family.</text>
</comment>
<feature type="active site" description="Nucleophile" evidence="7">
    <location>
        <position position="381"/>
    </location>
</feature>
<dbReference type="GO" id="GO:0008236">
    <property type="term" value="F:serine-type peptidase activity"/>
    <property type="evidence" value="ECO:0007669"/>
    <property type="project" value="UniProtKB-KW"/>
</dbReference>
<evidence type="ECO:0000313" key="11">
    <source>
        <dbReference type="Proteomes" id="UP000503447"/>
    </source>
</evidence>
<proteinExistence type="inferred from homology"/>
<dbReference type="RefSeq" id="WP_171474709.1">
    <property type="nucleotide sequence ID" value="NZ_CP053452.2"/>
</dbReference>
<keyword evidence="3 10" id="KW-0645">Protease</keyword>
<evidence type="ECO:0000256" key="2">
    <source>
        <dbReference type="ARBA" id="ARBA00008683"/>
    </source>
</evidence>
<dbReference type="CDD" id="cd07018">
    <property type="entry name" value="S49_SppA_67K_type"/>
    <property type="match status" value="1"/>
</dbReference>
<feature type="active site" description="Proton donor/acceptor" evidence="7">
    <location>
        <position position="169"/>
    </location>
</feature>
<name>A0A6M5Z0F4_9BACT</name>
<evidence type="ECO:0000256" key="5">
    <source>
        <dbReference type="ARBA" id="ARBA00022825"/>
    </source>
</evidence>
<dbReference type="KEGG" id="ftj:FTUN_7432"/>
<dbReference type="SUPFAM" id="SSF52096">
    <property type="entry name" value="ClpP/crotonase"/>
    <property type="match status" value="2"/>
</dbReference>
<feature type="domain" description="Peptidase S49" evidence="9">
    <location>
        <begin position="101"/>
        <end position="247"/>
    </location>
</feature>
<dbReference type="InterPro" id="IPR004634">
    <property type="entry name" value="Pept_S49_pIV"/>
</dbReference>
<dbReference type="GO" id="GO:0016020">
    <property type="term" value="C:membrane"/>
    <property type="evidence" value="ECO:0007669"/>
    <property type="project" value="UniProtKB-SubCell"/>
</dbReference>
<reference evidence="11" key="1">
    <citation type="submission" date="2020-05" db="EMBL/GenBank/DDBJ databases">
        <title>Frigoriglobus tundricola gen. nov., sp. nov., a psychrotolerant cellulolytic planctomycete of the family Gemmataceae with two divergent copies of 16S rRNA gene.</title>
        <authorList>
            <person name="Kulichevskaya I.S."/>
            <person name="Ivanova A.A."/>
            <person name="Naumoff D.G."/>
            <person name="Beletsky A.V."/>
            <person name="Rijpstra W.I.C."/>
            <person name="Sinninghe Damste J.S."/>
            <person name="Mardanov A.V."/>
            <person name="Ravin N.V."/>
            <person name="Dedysh S.N."/>
        </authorList>
    </citation>
    <scope>NUCLEOTIDE SEQUENCE [LARGE SCALE GENOMIC DNA]</scope>
    <source>
        <strain evidence="11">PL17</strain>
    </source>
</reference>
<evidence type="ECO:0000256" key="7">
    <source>
        <dbReference type="PIRSR" id="PIRSR001217-1"/>
    </source>
</evidence>
<dbReference type="CDD" id="cd07023">
    <property type="entry name" value="S49_Sppa_N_C"/>
    <property type="match status" value="1"/>
</dbReference>
<keyword evidence="8" id="KW-0732">Signal</keyword>
<dbReference type="Proteomes" id="UP000503447">
    <property type="component" value="Chromosome"/>
</dbReference>
<dbReference type="InterPro" id="IPR047272">
    <property type="entry name" value="S49_SppA_C"/>
</dbReference>
<evidence type="ECO:0000256" key="1">
    <source>
        <dbReference type="ARBA" id="ARBA00004370"/>
    </source>
</evidence>
<dbReference type="PANTHER" id="PTHR33209">
    <property type="entry name" value="PROTEASE 4"/>
    <property type="match status" value="1"/>
</dbReference>
<organism evidence="10 11">
    <name type="scientific">Frigoriglobus tundricola</name>
    <dbReference type="NCBI Taxonomy" id="2774151"/>
    <lineage>
        <taxon>Bacteria</taxon>
        <taxon>Pseudomonadati</taxon>
        <taxon>Planctomycetota</taxon>
        <taxon>Planctomycetia</taxon>
        <taxon>Gemmatales</taxon>
        <taxon>Gemmataceae</taxon>
        <taxon>Frigoriglobus</taxon>
    </lineage>
</organism>
<dbReference type="Gene3D" id="6.20.330.10">
    <property type="match status" value="1"/>
</dbReference>
<dbReference type="Pfam" id="PF01343">
    <property type="entry name" value="Peptidase_S49"/>
    <property type="match status" value="2"/>
</dbReference>
<comment type="subcellular location">
    <subcellularLocation>
        <location evidence="1">Membrane</location>
    </subcellularLocation>
</comment>
<keyword evidence="5" id="KW-0720">Serine protease</keyword>
<dbReference type="InterPro" id="IPR002142">
    <property type="entry name" value="Peptidase_S49"/>
</dbReference>
<dbReference type="NCBIfam" id="TIGR00706">
    <property type="entry name" value="SppA_dom"/>
    <property type="match status" value="1"/>
</dbReference>
<dbReference type="NCBIfam" id="TIGR00705">
    <property type="entry name" value="SppA_67K"/>
    <property type="match status" value="1"/>
</dbReference>
<accession>A0A6M5Z0F4</accession>
<feature type="chain" id="PRO_5026970026" evidence="8">
    <location>
        <begin position="20"/>
        <end position="593"/>
    </location>
</feature>
<evidence type="ECO:0000256" key="3">
    <source>
        <dbReference type="ARBA" id="ARBA00022670"/>
    </source>
</evidence>
<dbReference type="InterPro" id="IPR004635">
    <property type="entry name" value="Pept_S49_SppA"/>
</dbReference>
<dbReference type="PIRSF" id="PIRSF001217">
    <property type="entry name" value="Protease_4_SppA"/>
    <property type="match status" value="1"/>
</dbReference>
<gene>
    <name evidence="10" type="ORF">FTUN_7432</name>
</gene>
<feature type="domain" description="Peptidase S49" evidence="9">
    <location>
        <begin position="368"/>
        <end position="521"/>
    </location>
</feature>
<dbReference type="InterPro" id="IPR029045">
    <property type="entry name" value="ClpP/crotonase-like_dom_sf"/>
</dbReference>
<dbReference type="GO" id="GO:0006465">
    <property type="term" value="P:signal peptide processing"/>
    <property type="evidence" value="ECO:0007669"/>
    <property type="project" value="InterPro"/>
</dbReference>
<sequence>MSRPLFALVLLLLPTAAVADEPKGKNAPAPRVAHIVIGGDMDEGAPTEALFGGGPETLRQKIDRIKAAAKDKTVAALYLHLDNLHAGFGKVNELRRAIADFRAAGKKAFAYAEEFDTKAYLVALACDAISVPESGGLNLVGLRAEVSYYKDALKLAALDVDVLKMGGYKSAVEPFLRTDMSAENREQLTSMMNDNFEKELVAALVGGRPDLKLTPAAAEALIDEGPFTARKALKLGLVDALQYEDQFEAGFAKALGRDEVKVVRGYGKPKKADSAGGMAAFMEILSPKKKSETKDPKIAVIHIVGAIASGKGGFSLLGGHSVGSDTIVEAIRDAEKNATVKAIVLRVDSPGGSALASDVIWRAVAVCKKPVVASMGDVAASGGYYVCMNSRRIFAEPGTVTGSIGVFGMKIVTGKLEERVGVTTHVISRGKNTGVNSATFKWSESERKAMTEIIEDVYDQFTDKAVAGRVAAGQKQMTKEKLLALAGGRVWTGRQAQANGLVDELGTLDDAIAFAKKEAGLDPAKDMELLMLPKGSSFIDKLMDGDLDLPFGRALADLKNVPGGAKTLQLMAPVLNARKAPVQVLMPFHIEFK</sequence>
<keyword evidence="6" id="KW-0472">Membrane</keyword>
<dbReference type="AlphaFoldDB" id="A0A6M5Z0F4"/>
<keyword evidence="4" id="KW-0378">Hydrolase</keyword>
<evidence type="ECO:0000256" key="6">
    <source>
        <dbReference type="ARBA" id="ARBA00023136"/>
    </source>
</evidence>
<feature type="signal peptide" evidence="8">
    <location>
        <begin position="1"/>
        <end position="19"/>
    </location>
</feature>
<evidence type="ECO:0000259" key="9">
    <source>
        <dbReference type="Pfam" id="PF01343"/>
    </source>
</evidence>